<dbReference type="PANTHER" id="PTHR13038:SF10">
    <property type="entry name" value="AUTOPHAGY-RELATED PROTEIN 9"/>
    <property type="match status" value="1"/>
</dbReference>
<feature type="region of interest" description="Disordered" evidence="11">
    <location>
        <begin position="746"/>
        <end position="781"/>
    </location>
</feature>
<sequence length="865" mass="98913">MYSSLPNQKRSKTLLPSVLEEYERNRRNDDEDEDDQAREKLLVLHDDDSKLSRRDALMKDDDADDDKGGEEKEEEEYDDDDIDDFRAPPGLSHARPRRGLLRDDVNDDSDDDSYETDEEGEEEENLDRFFSRLYYEHFLGKGFLGQVSSRVANALILLFTIWMSGFLLLSVDWQCLRTTCAENAERCDIMRDCVVMRHPLGGSKRFVKDSIVCSYLALATAYLCWNVARLVHDLPELREMREFSKKKLALSDRDFWTVTWVEIVERLVHVQETGALTFRRKRGAVLDERDIVARIMRKENYLIGMVNRDVVNTRLEPVSILCKKDAWMTKSVQSNFDLAVFNWMFDEKFHVRKDFYDVEALRRRFKTLAVVNFFLSPFLAIFMTFYFVLHNAERFYHQPSAVGTREWSSIAFWKMREFNELPHFARWRLNAAHKYATRYVQQFPNPITDICAKFVAYIVGAFAACALLLALVDDRLLNAYIGNRDVFWLTASLGAVLATSRAFIVEENVAFEPNLAMARVVAHTHHFPKYWRKSAHKLEVKNEFTNELFPLKATTFFEELIGIFLCPFVLWFPLSDSAGDIVEFVRNSTARVSGIGDVCSLSVFDFSKHGNKRYGAKTNARKHMRSRQGKMEKSFLSFTEAYPGWSPSGPGIEVLDNLRRFATKHESVVMSKSLHFGGAFPPRSMSPQTMGGVTTPPGSFHHHHHHANSVMRGSSIFRERNDDDAKRKKRGGKSFVDGIDDIIVTPSSSSNKFSGRSSLRRGRGRAGGGGEGEEQQLASSTMVAGDEELPLLDAWLASTASSHQVMQCFYERALEREEDDSANSGSDYDNDTNEVRMDEEEGNANFIDDIANVLSSQTTTNVDLI</sequence>
<evidence type="ECO:0000256" key="1">
    <source>
        <dbReference type="ARBA" id="ARBA00004511"/>
    </source>
</evidence>
<dbReference type="Pfam" id="PF04109">
    <property type="entry name" value="ATG9"/>
    <property type="match status" value="1"/>
</dbReference>
<feature type="region of interest" description="Disordered" evidence="11">
    <location>
        <begin position="1"/>
        <end position="123"/>
    </location>
</feature>
<evidence type="ECO:0000256" key="6">
    <source>
        <dbReference type="ARBA" id="ARBA00022989"/>
    </source>
</evidence>
<dbReference type="GO" id="GO:0000422">
    <property type="term" value="P:autophagy of mitochondrion"/>
    <property type="evidence" value="ECO:0007669"/>
    <property type="project" value="TreeGrafter"/>
</dbReference>
<comment type="similarity">
    <text evidence="2 10">Belongs to the ATG9 family.</text>
</comment>
<dbReference type="Proteomes" id="UP000198341">
    <property type="component" value="Chromosome 3"/>
</dbReference>
<protein>
    <recommendedName>
        <fullName evidence="3 10">Autophagy-related protein 9</fullName>
    </recommendedName>
</protein>
<evidence type="ECO:0000256" key="7">
    <source>
        <dbReference type="ARBA" id="ARBA00023006"/>
    </source>
</evidence>
<feature type="compositionally biased region" description="Basic and acidic residues" evidence="11">
    <location>
        <begin position="717"/>
        <end position="726"/>
    </location>
</feature>
<dbReference type="STRING" id="41875.K8EC43"/>
<gene>
    <name evidence="12" type="ORF">Bathy03g03450</name>
</gene>
<evidence type="ECO:0000256" key="5">
    <source>
        <dbReference type="ARBA" id="ARBA00022692"/>
    </source>
</evidence>
<dbReference type="AlphaFoldDB" id="K8EC43"/>
<proteinExistence type="inferred from homology"/>
<dbReference type="KEGG" id="bpg:Bathy03g03450"/>
<feature type="transmembrane region" description="Helical" evidence="10">
    <location>
        <begin position="151"/>
        <end position="169"/>
    </location>
</feature>
<evidence type="ECO:0000256" key="3">
    <source>
        <dbReference type="ARBA" id="ARBA00018074"/>
    </source>
</evidence>
<keyword evidence="9 10" id="KW-0472">Membrane</keyword>
<keyword evidence="6 10" id="KW-1133">Transmembrane helix</keyword>
<comment type="function">
    <text evidence="10">Phospholipid scramblase involved in autophagy. Cycles between the preautophagosomal structure/phagophore assembly site (PAS) and the cytoplasmic vesicle pool and supplies membrane for the growing autophagosome. Lipid scramblase activity plays a key role in preautophagosomal structure/phagophore assembly by distributing the phospholipids that arrive through ATG2 from the cytoplasmic to the luminal leaflet of the bilayer, thereby driving autophagosomal membrane expansion.</text>
</comment>
<dbReference type="EMBL" id="FO082276">
    <property type="protein sequence ID" value="CCO15547.1"/>
    <property type="molecule type" value="Genomic_DNA"/>
</dbReference>
<reference evidence="12 13" key="1">
    <citation type="submission" date="2011-10" db="EMBL/GenBank/DDBJ databases">
        <authorList>
            <person name="Genoscope - CEA"/>
        </authorList>
    </citation>
    <scope>NUCLEOTIDE SEQUENCE [LARGE SCALE GENOMIC DNA]</scope>
    <source>
        <strain evidence="12 13">RCC 1105</strain>
    </source>
</reference>
<evidence type="ECO:0000313" key="12">
    <source>
        <dbReference type="EMBL" id="CCO15547.1"/>
    </source>
</evidence>
<evidence type="ECO:0000256" key="8">
    <source>
        <dbReference type="ARBA" id="ARBA00023055"/>
    </source>
</evidence>
<organism evidence="12 13">
    <name type="scientific">Bathycoccus prasinos</name>
    <dbReference type="NCBI Taxonomy" id="41875"/>
    <lineage>
        <taxon>Eukaryota</taxon>
        <taxon>Viridiplantae</taxon>
        <taxon>Chlorophyta</taxon>
        <taxon>Mamiellophyceae</taxon>
        <taxon>Mamiellales</taxon>
        <taxon>Bathycoccaceae</taxon>
        <taxon>Bathycoccus</taxon>
    </lineage>
</organism>
<feature type="compositionally biased region" description="Basic and acidic residues" evidence="11">
    <location>
        <begin position="37"/>
        <end position="60"/>
    </location>
</feature>
<name>K8EC43_9CHLO</name>
<keyword evidence="8 10" id="KW-0445">Lipid transport</keyword>
<evidence type="ECO:0000313" key="13">
    <source>
        <dbReference type="Proteomes" id="UP000198341"/>
    </source>
</evidence>
<evidence type="ECO:0000256" key="9">
    <source>
        <dbReference type="ARBA" id="ARBA00023136"/>
    </source>
</evidence>
<feature type="transmembrane region" description="Helical" evidence="10">
    <location>
        <begin position="454"/>
        <end position="474"/>
    </location>
</feature>
<keyword evidence="13" id="KW-1185">Reference proteome</keyword>
<comment type="caution">
    <text evidence="10">Lacks conserved residue(s) required for the propagation of feature annotation.</text>
</comment>
<evidence type="ECO:0000256" key="11">
    <source>
        <dbReference type="SAM" id="MobiDB-lite"/>
    </source>
</evidence>
<dbReference type="GeneID" id="19016882"/>
<keyword evidence="7 10" id="KW-0072">Autophagy</keyword>
<dbReference type="GO" id="GO:0061709">
    <property type="term" value="P:reticulophagy"/>
    <property type="evidence" value="ECO:0007669"/>
    <property type="project" value="TreeGrafter"/>
</dbReference>
<keyword evidence="4 10" id="KW-0813">Transport</keyword>
<dbReference type="RefSeq" id="XP_007514110.1">
    <property type="nucleotide sequence ID" value="XM_007514048.1"/>
</dbReference>
<dbReference type="InterPro" id="IPR007241">
    <property type="entry name" value="Autophagy-rel_prot_9"/>
</dbReference>
<dbReference type="OrthoDB" id="2020634at2759"/>
<dbReference type="GO" id="GO:0034497">
    <property type="term" value="P:protein localization to phagophore assembly site"/>
    <property type="evidence" value="ECO:0007669"/>
    <property type="project" value="TreeGrafter"/>
</dbReference>
<comment type="subcellular location">
    <subcellularLocation>
        <location evidence="1 10">Preautophagosomal structure membrane</location>
        <topology evidence="1 10">Multi-pass membrane protein</topology>
    </subcellularLocation>
</comment>
<feature type="transmembrane region" description="Helical" evidence="10">
    <location>
        <begin position="486"/>
        <end position="504"/>
    </location>
</feature>
<dbReference type="GO" id="GO:0005776">
    <property type="term" value="C:autophagosome"/>
    <property type="evidence" value="ECO:0007669"/>
    <property type="project" value="TreeGrafter"/>
</dbReference>
<evidence type="ECO:0000256" key="4">
    <source>
        <dbReference type="ARBA" id="ARBA00022448"/>
    </source>
</evidence>
<evidence type="ECO:0000256" key="2">
    <source>
        <dbReference type="ARBA" id="ARBA00006185"/>
    </source>
</evidence>
<dbReference type="GO" id="GO:0006869">
    <property type="term" value="P:lipid transport"/>
    <property type="evidence" value="ECO:0007669"/>
    <property type="project" value="UniProtKB-KW"/>
</dbReference>
<dbReference type="PANTHER" id="PTHR13038">
    <property type="entry name" value="APG9 AUTOPHAGY 9"/>
    <property type="match status" value="1"/>
</dbReference>
<dbReference type="GO" id="GO:0034045">
    <property type="term" value="C:phagophore assembly site membrane"/>
    <property type="evidence" value="ECO:0007669"/>
    <property type="project" value="UniProtKB-SubCell"/>
</dbReference>
<dbReference type="eggNOG" id="KOG2173">
    <property type="taxonomic scope" value="Eukaryota"/>
</dbReference>
<feature type="compositionally biased region" description="Acidic residues" evidence="11">
    <location>
        <begin position="105"/>
        <end position="123"/>
    </location>
</feature>
<feature type="compositionally biased region" description="Acidic residues" evidence="11">
    <location>
        <begin position="61"/>
        <end position="83"/>
    </location>
</feature>
<keyword evidence="5 10" id="KW-0812">Transmembrane</keyword>
<evidence type="ECO:0000256" key="10">
    <source>
        <dbReference type="RuleBase" id="RU364027"/>
    </source>
</evidence>
<dbReference type="GO" id="GO:0034727">
    <property type="term" value="P:piecemeal microautophagy of the nucleus"/>
    <property type="evidence" value="ECO:0007669"/>
    <property type="project" value="TreeGrafter"/>
</dbReference>
<feature type="transmembrane region" description="Helical" evidence="10">
    <location>
        <begin position="368"/>
        <end position="389"/>
    </location>
</feature>
<feature type="region of interest" description="Disordered" evidence="11">
    <location>
        <begin position="684"/>
        <end position="732"/>
    </location>
</feature>
<feature type="compositionally biased region" description="Low complexity" evidence="11">
    <location>
        <begin position="747"/>
        <end position="757"/>
    </location>
</feature>
<accession>K8EC43</accession>